<evidence type="ECO:0000256" key="6">
    <source>
        <dbReference type="SAM" id="Phobius"/>
    </source>
</evidence>
<evidence type="ECO:0000256" key="5">
    <source>
        <dbReference type="ARBA" id="ARBA00023136"/>
    </source>
</evidence>
<dbReference type="Pfam" id="PF02588">
    <property type="entry name" value="YitT_membrane"/>
    <property type="match status" value="1"/>
</dbReference>
<reference evidence="8 9" key="1">
    <citation type="submission" date="2014-01" db="EMBL/GenBank/DDBJ databases">
        <title>Genome sequencing of Thermotog hypogea.</title>
        <authorList>
            <person name="Zhang X."/>
            <person name="Alvare G."/>
            <person name="Fristensky B."/>
            <person name="Chen L."/>
            <person name="Suen T."/>
            <person name="Chen Q."/>
            <person name="Ma K."/>
        </authorList>
    </citation>
    <scope>NUCLEOTIDE SEQUENCE [LARGE SCALE GENOMIC DNA]</scope>
    <source>
        <strain evidence="8 9">DSM 11164</strain>
    </source>
</reference>
<sequence>MVKFVQCGGENVSRKYIVKEYVLATIGVIITAVGVVSFLIPNFIAAGGASGLAIVLNRLVGFPVGVWMYIINATLFLIGFITMGRDFSVKTIYCTFLLNFMIDFFDRIVPIPRYTEDLIIAVLFGDIITAVGMALTFTQNASTGGTDIIARIFNRFFAAPMGTTLLIVDLFIAVFAGAVMGSKLGMYAILAIMVNGMMIDFVLKGIESSTQVLVISEKHREIASFVLNELHRGATYIEAKGAYTGKDRKILLIVLRRRELGELVSFIRKLDKSAFIIISEARHVIGEGFQNIGNVF</sequence>
<dbReference type="PIRSF" id="PIRSF006483">
    <property type="entry name" value="Membrane_protein_YitT"/>
    <property type="match status" value="1"/>
</dbReference>
<dbReference type="STRING" id="1123384.AJ81_04220"/>
<accession>A0A0X1KQJ8</accession>
<dbReference type="GO" id="GO:0005886">
    <property type="term" value="C:plasma membrane"/>
    <property type="evidence" value="ECO:0007669"/>
    <property type="project" value="UniProtKB-SubCell"/>
</dbReference>
<dbReference type="KEGG" id="phy:AJ81_04220"/>
<dbReference type="OrthoDB" id="9779786at2"/>
<gene>
    <name evidence="8" type="ORF">AJ81_04220</name>
</gene>
<feature type="transmembrane region" description="Helical" evidence="6">
    <location>
        <begin position="60"/>
        <end position="80"/>
    </location>
</feature>
<evidence type="ECO:0000256" key="2">
    <source>
        <dbReference type="ARBA" id="ARBA00022475"/>
    </source>
</evidence>
<feature type="transmembrane region" description="Helical" evidence="6">
    <location>
        <begin position="21"/>
        <end position="40"/>
    </location>
</feature>
<dbReference type="InterPro" id="IPR003740">
    <property type="entry name" value="YitT"/>
</dbReference>
<dbReference type="RefSeq" id="WP_051368680.1">
    <property type="nucleotide sequence ID" value="NC_022795.1"/>
</dbReference>
<feature type="transmembrane region" description="Helical" evidence="6">
    <location>
        <begin position="118"/>
        <end position="137"/>
    </location>
</feature>
<protein>
    <submittedName>
        <fullName evidence="8">Transporter</fullName>
    </submittedName>
</protein>
<keyword evidence="5 6" id="KW-0472">Membrane</keyword>
<keyword evidence="4 6" id="KW-1133">Transmembrane helix</keyword>
<evidence type="ECO:0000313" key="9">
    <source>
        <dbReference type="Proteomes" id="UP000077469"/>
    </source>
</evidence>
<evidence type="ECO:0000256" key="1">
    <source>
        <dbReference type="ARBA" id="ARBA00004651"/>
    </source>
</evidence>
<keyword evidence="9" id="KW-1185">Reference proteome</keyword>
<evidence type="ECO:0000256" key="4">
    <source>
        <dbReference type="ARBA" id="ARBA00022989"/>
    </source>
</evidence>
<dbReference type="PANTHER" id="PTHR33545:SF5">
    <property type="entry name" value="UPF0750 MEMBRANE PROTEIN YITT"/>
    <property type="match status" value="1"/>
</dbReference>
<dbReference type="AlphaFoldDB" id="A0A0X1KQJ8"/>
<comment type="subcellular location">
    <subcellularLocation>
        <location evidence="1">Cell membrane</location>
        <topology evidence="1">Multi-pass membrane protein</topology>
    </subcellularLocation>
</comment>
<keyword evidence="3 6" id="KW-0812">Transmembrane</keyword>
<feature type="transmembrane region" description="Helical" evidence="6">
    <location>
        <begin position="184"/>
        <end position="203"/>
    </location>
</feature>
<dbReference type="PATRIC" id="fig|1123384.7.peg.826"/>
<dbReference type="Proteomes" id="UP000077469">
    <property type="component" value="Chromosome"/>
</dbReference>
<name>A0A0X1KQJ8_9THEM</name>
<dbReference type="Gene3D" id="3.30.70.120">
    <property type="match status" value="1"/>
</dbReference>
<dbReference type="EMBL" id="CP007141">
    <property type="protein sequence ID" value="AJC73542.1"/>
    <property type="molecule type" value="Genomic_DNA"/>
</dbReference>
<evidence type="ECO:0000313" key="8">
    <source>
        <dbReference type="EMBL" id="AJC73542.1"/>
    </source>
</evidence>
<evidence type="ECO:0000259" key="7">
    <source>
        <dbReference type="Pfam" id="PF10035"/>
    </source>
</evidence>
<evidence type="ECO:0000256" key="3">
    <source>
        <dbReference type="ARBA" id="ARBA00022692"/>
    </source>
</evidence>
<proteinExistence type="predicted"/>
<keyword evidence="2" id="KW-1003">Cell membrane</keyword>
<dbReference type="InterPro" id="IPR051461">
    <property type="entry name" value="UPF0750_membrane"/>
</dbReference>
<dbReference type="InterPro" id="IPR019264">
    <property type="entry name" value="DUF2179"/>
</dbReference>
<dbReference type="Pfam" id="PF10035">
    <property type="entry name" value="DUF2179"/>
    <property type="match status" value="1"/>
</dbReference>
<dbReference type="PaxDb" id="1123384-AJ81_04220"/>
<feature type="transmembrane region" description="Helical" evidence="6">
    <location>
        <begin position="157"/>
        <end position="178"/>
    </location>
</feature>
<dbReference type="PANTHER" id="PTHR33545">
    <property type="entry name" value="UPF0750 MEMBRANE PROTEIN YITT-RELATED"/>
    <property type="match status" value="1"/>
</dbReference>
<organism evidence="8 9">
    <name type="scientific">Pseudothermotoga hypogea DSM 11164 = NBRC 106472</name>
    <dbReference type="NCBI Taxonomy" id="1123384"/>
    <lineage>
        <taxon>Bacteria</taxon>
        <taxon>Thermotogati</taxon>
        <taxon>Thermotogota</taxon>
        <taxon>Thermotogae</taxon>
        <taxon>Thermotogales</taxon>
        <taxon>Thermotogaceae</taxon>
        <taxon>Pseudothermotoga</taxon>
    </lineage>
</organism>
<dbReference type="CDD" id="cd16380">
    <property type="entry name" value="YitT_C"/>
    <property type="match status" value="1"/>
</dbReference>
<feature type="domain" description="DUF2179" evidence="7">
    <location>
        <begin position="232"/>
        <end position="286"/>
    </location>
</feature>
<dbReference type="InterPro" id="IPR015867">
    <property type="entry name" value="N-reg_PII/ATP_PRibTrfase_C"/>
</dbReference>